<sequence length="300" mass="34521">MWFVFLWVEEAEKKTSQILMRAGTRFIAPIFGETSSSLLFCAFSKTKLSVKRELGGRETRYNRQISLYSAQTQDRELETPLNMRPMQDSIKIVYFANGSDEPFVEIVTVKQQNKRRPSVCSSADSESEDLLPVLLNHSQILNQHHLEQLMNQIPARTQGYRWKLVYSTAEHGTSLRTLYRQMGDIDRPVLMVIKDSDKQVFGAFSSDPFRVSSFCYGTGETFLYSFSPEFQIFRWSGENSYFVRGFLDSIQMGGGGGPFGLWLDADLYRGSSYSCDTFCNRPLSRHHDFTVQDLEVWTFV</sequence>
<evidence type="ECO:0000259" key="1">
    <source>
        <dbReference type="PROSITE" id="PS51886"/>
    </source>
</evidence>
<protein>
    <recommendedName>
        <fullName evidence="1">TLDc domain-containing protein</fullName>
    </recommendedName>
</protein>
<dbReference type="InterPro" id="IPR006571">
    <property type="entry name" value="TLDc_dom"/>
</dbReference>
<dbReference type="PANTHER" id="PTHR23354">
    <property type="entry name" value="NUCLEOLAR PROTEIN 7/ESTROGEN RECEPTOR COACTIVATOR-RELATED"/>
    <property type="match status" value="1"/>
</dbReference>
<evidence type="ECO:0000313" key="2">
    <source>
        <dbReference type="EMBL" id="KAK7158379.1"/>
    </source>
</evidence>
<dbReference type="EMBL" id="JAYKXH010000009">
    <property type="protein sequence ID" value="KAK7158379.1"/>
    <property type="molecule type" value="Genomic_DNA"/>
</dbReference>
<dbReference type="GO" id="GO:0006357">
    <property type="term" value="P:regulation of transcription by RNA polymerase II"/>
    <property type="evidence" value="ECO:0007669"/>
    <property type="project" value="TreeGrafter"/>
</dbReference>
<organism evidence="2 3">
    <name type="scientific">Phoxinus phoxinus</name>
    <name type="common">Eurasian minnow</name>
    <dbReference type="NCBI Taxonomy" id="58324"/>
    <lineage>
        <taxon>Eukaryota</taxon>
        <taxon>Metazoa</taxon>
        <taxon>Chordata</taxon>
        <taxon>Craniata</taxon>
        <taxon>Vertebrata</taxon>
        <taxon>Euteleostomi</taxon>
        <taxon>Actinopterygii</taxon>
        <taxon>Neopterygii</taxon>
        <taxon>Teleostei</taxon>
        <taxon>Ostariophysi</taxon>
        <taxon>Cypriniformes</taxon>
        <taxon>Leuciscidae</taxon>
        <taxon>Phoxininae</taxon>
        <taxon>Phoxinus</taxon>
    </lineage>
</organism>
<proteinExistence type="predicted"/>
<keyword evidence="3" id="KW-1185">Reference proteome</keyword>
<accession>A0AAN9HAY0</accession>
<gene>
    <name evidence="2" type="ORF">R3I93_009556</name>
</gene>
<dbReference type="Proteomes" id="UP001364617">
    <property type="component" value="Unassembled WGS sequence"/>
</dbReference>
<dbReference type="SMART" id="SM00584">
    <property type="entry name" value="TLDc"/>
    <property type="match status" value="1"/>
</dbReference>
<dbReference type="PANTHER" id="PTHR23354:SF68">
    <property type="entry name" value="NUCLEAR RECEPTOR COACTIVATOR 7"/>
    <property type="match status" value="1"/>
</dbReference>
<reference evidence="2 3" key="1">
    <citation type="submission" date="2024-02" db="EMBL/GenBank/DDBJ databases">
        <title>Chromosome-level genome assembly of the Eurasian Minnow (Phoxinus phoxinus).</title>
        <authorList>
            <person name="Oriowo T.O."/>
            <person name="Martin S."/>
            <person name="Stange M."/>
            <person name="Chrysostomakis Y."/>
            <person name="Brown T."/>
            <person name="Winkler S."/>
            <person name="Kukowka S."/>
            <person name="Myers E.W."/>
            <person name="Bohne A."/>
        </authorList>
    </citation>
    <scope>NUCLEOTIDE SEQUENCE [LARGE SCALE GENOMIC DNA]</scope>
    <source>
        <strain evidence="2">ZFMK-TIS-60720</strain>
        <tissue evidence="2">Whole Organism</tissue>
    </source>
</reference>
<dbReference type="Pfam" id="PF07534">
    <property type="entry name" value="TLD"/>
    <property type="match status" value="1"/>
</dbReference>
<dbReference type="GO" id="GO:0006979">
    <property type="term" value="P:response to oxidative stress"/>
    <property type="evidence" value="ECO:0007669"/>
    <property type="project" value="TreeGrafter"/>
</dbReference>
<comment type="caution">
    <text evidence="2">The sequence shown here is derived from an EMBL/GenBank/DDBJ whole genome shotgun (WGS) entry which is preliminary data.</text>
</comment>
<dbReference type="PROSITE" id="PS51886">
    <property type="entry name" value="TLDC"/>
    <property type="match status" value="1"/>
</dbReference>
<feature type="domain" description="TLDc" evidence="1">
    <location>
        <begin position="139"/>
        <end position="300"/>
    </location>
</feature>
<dbReference type="AlphaFoldDB" id="A0AAN9HAY0"/>
<dbReference type="GO" id="GO:0005634">
    <property type="term" value="C:nucleus"/>
    <property type="evidence" value="ECO:0007669"/>
    <property type="project" value="TreeGrafter"/>
</dbReference>
<evidence type="ECO:0000313" key="3">
    <source>
        <dbReference type="Proteomes" id="UP001364617"/>
    </source>
</evidence>
<name>A0AAN9HAY0_9TELE</name>